<dbReference type="AlphaFoldDB" id="A0A9N8DH47"/>
<feature type="domain" description="SUN" evidence="7">
    <location>
        <begin position="621"/>
        <end position="815"/>
    </location>
</feature>
<dbReference type="Pfam" id="PF07738">
    <property type="entry name" value="Sad1_UNC"/>
    <property type="match status" value="1"/>
</dbReference>
<dbReference type="GO" id="GO:0005635">
    <property type="term" value="C:nuclear envelope"/>
    <property type="evidence" value="ECO:0007669"/>
    <property type="project" value="TreeGrafter"/>
</dbReference>
<evidence type="ECO:0000256" key="2">
    <source>
        <dbReference type="ARBA" id="ARBA00022692"/>
    </source>
</evidence>
<feature type="coiled-coil region" evidence="5">
    <location>
        <begin position="333"/>
        <end position="410"/>
    </location>
</feature>
<feature type="region of interest" description="Disordered" evidence="6">
    <location>
        <begin position="203"/>
        <end position="230"/>
    </location>
</feature>
<feature type="compositionally biased region" description="Basic and acidic residues" evidence="6">
    <location>
        <begin position="1"/>
        <end position="10"/>
    </location>
</feature>
<gene>
    <name evidence="8" type="ORF">SEMRO_83_G044580.1</name>
</gene>
<reference evidence="8" key="1">
    <citation type="submission" date="2020-06" db="EMBL/GenBank/DDBJ databases">
        <authorList>
            <consortium name="Plant Systems Biology data submission"/>
        </authorList>
    </citation>
    <scope>NUCLEOTIDE SEQUENCE</scope>
    <source>
        <strain evidence="8">D6</strain>
    </source>
</reference>
<feature type="compositionally biased region" description="Acidic residues" evidence="6">
    <location>
        <begin position="51"/>
        <end position="65"/>
    </location>
</feature>
<feature type="compositionally biased region" description="Polar residues" evidence="6">
    <location>
        <begin position="160"/>
        <end position="187"/>
    </location>
</feature>
<feature type="region of interest" description="Disordered" evidence="6">
    <location>
        <begin position="452"/>
        <end position="494"/>
    </location>
</feature>
<dbReference type="Proteomes" id="UP001153069">
    <property type="component" value="Unassembled WGS sequence"/>
</dbReference>
<protein>
    <submittedName>
        <fullName evidence="8">SUN domain-containing protein 2</fullName>
    </submittedName>
</protein>
<organism evidence="8 9">
    <name type="scientific">Seminavis robusta</name>
    <dbReference type="NCBI Taxonomy" id="568900"/>
    <lineage>
        <taxon>Eukaryota</taxon>
        <taxon>Sar</taxon>
        <taxon>Stramenopiles</taxon>
        <taxon>Ochrophyta</taxon>
        <taxon>Bacillariophyta</taxon>
        <taxon>Bacillariophyceae</taxon>
        <taxon>Bacillariophycidae</taxon>
        <taxon>Naviculales</taxon>
        <taxon>Naviculaceae</taxon>
        <taxon>Seminavis</taxon>
    </lineage>
</organism>
<keyword evidence="4" id="KW-0472">Membrane</keyword>
<dbReference type="OrthoDB" id="342281at2759"/>
<evidence type="ECO:0000256" key="5">
    <source>
        <dbReference type="SAM" id="Coils"/>
    </source>
</evidence>
<evidence type="ECO:0000256" key="4">
    <source>
        <dbReference type="ARBA" id="ARBA00023136"/>
    </source>
</evidence>
<dbReference type="PANTHER" id="PTHR12911">
    <property type="entry name" value="SAD1/UNC-84-LIKE PROTEIN-RELATED"/>
    <property type="match status" value="1"/>
</dbReference>
<feature type="compositionally biased region" description="Low complexity" evidence="6">
    <location>
        <begin position="203"/>
        <end position="217"/>
    </location>
</feature>
<evidence type="ECO:0000256" key="1">
    <source>
        <dbReference type="ARBA" id="ARBA00004370"/>
    </source>
</evidence>
<dbReference type="Gene3D" id="2.60.120.260">
    <property type="entry name" value="Galactose-binding domain-like"/>
    <property type="match status" value="1"/>
</dbReference>
<keyword evidence="3" id="KW-1133">Transmembrane helix</keyword>
<dbReference type="InterPro" id="IPR012919">
    <property type="entry name" value="SUN_dom"/>
</dbReference>
<dbReference type="GO" id="GO:0016020">
    <property type="term" value="C:membrane"/>
    <property type="evidence" value="ECO:0007669"/>
    <property type="project" value="UniProtKB-SubCell"/>
</dbReference>
<sequence>MDGAKSKNGGDEDTPMSNANTSGGAEDDNGSTRSGRSTRSSKRSKKRQIDQEESNNNEAAADPDDQASQPPKRKRTRLASPEPSSNSSDAKAASKNGGDQVMEEQTINSSQGEAASAVAKMPATGSTDTSNAAVAAVVSSKTAPTQSAAQKPPPGPNLRLKSQQTPGKFAKTETNSLDPSSAENNNEIRLPTRKLVFNDATPTATAAAQTPTGTHQTSFAFPTSQPPPNNQATLTAVLPNGPVTAPVAQPQALRPPVAAQPEKLPAILSSSFAWFLGFLFLHVVLSNVAGSALPTLPSISDRVLHLYKSNLYNLKVLDPPTRTVPNRTRVAEIKQLEHRRQQKKQKMLQDLQEVQKAMEREIKGMERDEETTRKDLDAINEQVQEHYEPVSKVHDKLSRIEELLKDLDNDDETDKRDDAVAEIMDLLGENDKNKLLDLSSLDLWDIAEIPEDCGADFEEEDEEEDDDDEKEGDEEEDDDEEIDEEEEVPVVAEDEEEAAVVLSLVDQEQLDAWEEDLRKLVEESSGDILKDADMADQVREWIRSEIEKETNWEDVLSGFSTEELGKLIEKQERPKKSVKTRRINSGNSLPEEAILQVIQEKLEMDIADQTGMIDYAAIHNGASVIREGPRSTSPSLRRNLPYLNRVMAKLGLRFYGYEAEAALTPTVPQDALGQCWSFHSEEATAKKRRKQKSAQDFSRGTVATLAVRFAKPIYVDTIYIEHPAKEISDRMDSAIRSFRVVGYEDSIGKRGSYELGRFEYRIDEAPLAEFEVRRKLTRQDVPKLRSIALAIDSTWGGGNSHYGCLYRFRVHGTEYRDDNV</sequence>
<accession>A0A9N8DH47</accession>
<dbReference type="EMBL" id="CAICTM010000082">
    <property type="protein sequence ID" value="CAB9500435.1"/>
    <property type="molecule type" value="Genomic_DNA"/>
</dbReference>
<evidence type="ECO:0000313" key="9">
    <source>
        <dbReference type="Proteomes" id="UP001153069"/>
    </source>
</evidence>
<feature type="compositionally biased region" description="Low complexity" evidence="6">
    <location>
        <begin position="126"/>
        <end position="145"/>
    </location>
</feature>
<dbReference type="PANTHER" id="PTHR12911:SF8">
    <property type="entry name" value="KLAROID PROTEIN-RELATED"/>
    <property type="match status" value="1"/>
</dbReference>
<name>A0A9N8DH47_9STRA</name>
<proteinExistence type="predicted"/>
<dbReference type="GO" id="GO:0043495">
    <property type="term" value="F:protein-membrane adaptor activity"/>
    <property type="evidence" value="ECO:0007669"/>
    <property type="project" value="TreeGrafter"/>
</dbReference>
<feature type="compositionally biased region" description="Low complexity" evidence="6">
    <location>
        <begin position="84"/>
        <end position="96"/>
    </location>
</feature>
<dbReference type="InterPro" id="IPR045119">
    <property type="entry name" value="SUN1-5"/>
</dbReference>
<comment type="caution">
    <text evidence="8">The sequence shown here is derived from an EMBL/GenBank/DDBJ whole genome shotgun (WGS) entry which is preliminary data.</text>
</comment>
<feature type="region of interest" description="Disordered" evidence="6">
    <location>
        <begin position="1"/>
        <end position="189"/>
    </location>
</feature>
<evidence type="ECO:0000256" key="3">
    <source>
        <dbReference type="ARBA" id="ARBA00022989"/>
    </source>
</evidence>
<evidence type="ECO:0000259" key="7">
    <source>
        <dbReference type="PROSITE" id="PS51469"/>
    </source>
</evidence>
<evidence type="ECO:0000256" key="6">
    <source>
        <dbReference type="SAM" id="MobiDB-lite"/>
    </source>
</evidence>
<feature type="compositionally biased region" description="Polar residues" evidence="6">
    <location>
        <begin position="103"/>
        <end position="113"/>
    </location>
</feature>
<keyword evidence="9" id="KW-1185">Reference proteome</keyword>
<keyword evidence="5" id="KW-0175">Coiled coil</keyword>
<evidence type="ECO:0000313" key="8">
    <source>
        <dbReference type="EMBL" id="CAB9500435.1"/>
    </source>
</evidence>
<comment type="subcellular location">
    <subcellularLocation>
        <location evidence="1">Membrane</location>
    </subcellularLocation>
</comment>
<dbReference type="PROSITE" id="PS51469">
    <property type="entry name" value="SUN"/>
    <property type="match status" value="1"/>
</dbReference>
<keyword evidence="2" id="KW-0812">Transmembrane</keyword>